<reference evidence="2" key="1">
    <citation type="journal article" date="2010" name="Genome Res.">
        <title>Population genomic sequencing of Coccidioides fungi reveals recent hybridization and transposon control.</title>
        <authorList>
            <person name="Neafsey D.E."/>
            <person name="Barker B.M."/>
            <person name="Sharpton T.J."/>
            <person name="Stajich J.E."/>
            <person name="Park D.J."/>
            <person name="Whiston E."/>
            <person name="Hung C.-Y."/>
            <person name="McMahan C."/>
            <person name="White J."/>
            <person name="Sykes S."/>
            <person name="Heiman D."/>
            <person name="Young S."/>
            <person name="Zeng Q."/>
            <person name="Abouelleil A."/>
            <person name="Aftuck L."/>
            <person name="Bessette D."/>
            <person name="Brown A."/>
            <person name="FitzGerald M."/>
            <person name="Lui A."/>
            <person name="Macdonald J.P."/>
            <person name="Priest M."/>
            <person name="Orbach M.J."/>
            <person name="Galgiani J.N."/>
            <person name="Kirkland T.N."/>
            <person name="Cole G.T."/>
            <person name="Birren B.W."/>
            <person name="Henn M.R."/>
            <person name="Taylor J.W."/>
            <person name="Rounsley S.D."/>
        </authorList>
    </citation>
    <scope>NUCLEOTIDE SEQUENCE [LARGE SCALE GENOMIC DNA]</scope>
    <source>
        <strain evidence="2">H538.4</strain>
    </source>
</reference>
<dbReference type="VEuPathDB" id="FungiDB:CIHG_07848"/>
<dbReference type="AlphaFoldDB" id="A0A0J8RYY7"/>
<protein>
    <submittedName>
        <fullName evidence="1">Uncharacterized protein</fullName>
    </submittedName>
</protein>
<accession>A0A0J8RYY7</accession>
<proteinExistence type="predicted"/>
<dbReference type="Proteomes" id="UP000054563">
    <property type="component" value="Unassembled WGS sequence"/>
</dbReference>
<sequence>MAAAITINVAVTPQRGVSLEHSIFRPDEPRSLFALFVIFDGLSNIVTGRGFCRGPPWFPLLFGPLVGGRMDAESSLMAGLDNADHAKASTENSTLILNGYGFGFGSDRISFAG</sequence>
<evidence type="ECO:0000313" key="1">
    <source>
        <dbReference type="EMBL" id="KMU89816.1"/>
    </source>
</evidence>
<dbReference type="EMBL" id="DS017015">
    <property type="protein sequence ID" value="KMU89816.1"/>
    <property type="molecule type" value="Genomic_DNA"/>
</dbReference>
<organism evidence="1 2">
    <name type="scientific">Coccidioides immitis H538.4</name>
    <dbReference type="NCBI Taxonomy" id="396776"/>
    <lineage>
        <taxon>Eukaryota</taxon>
        <taxon>Fungi</taxon>
        <taxon>Dikarya</taxon>
        <taxon>Ascomycota</taxon>
        <taxon>Pezizomycotina</taxon>
        <taxon>Eurotiomycetes</taxon>
        <taxon>Eurotiomycetidae</taxon>
        <taxon>Onygenales</taxon>
        <taxon>Onygenaceae</taxon>
        <taxon>Coccidioides</taxon>
    </lineage>
</organism>
<evidence type="ECO:0000313" key="2">
    <source>
        <dbReference type="Proteomes" id="UP000054563"/>
    </source>
</evidence>
<gene>
    <name evidence="1" type="ORF">CIHG_07848</name>
</gene>
<name>A0A0J8RYY7_COCIT</name>